<dbReference type="GO" id="GO:0046417">
    <property type="term" value="P:chorismate metabolic process"/>
    <property type="evidence" value="ECO:0007669"/>
    <property type="project" value="InterPro"/>
</dbReference>
<dbReference type="GO" id="GO:0004106">
    <property type="term" value="F:chorismate mutase activity"/>
    <property type="evidence" value="ECO:0007669"/>
    <property type="project" value="InterPro"/>
</dbReference>
<dbReference type="PANTHER" id="PTHR38041:SF1">
    <property type="entry name" value="CHORISMATE MUTASE"/>
    <property type="match status" value="1"/>
</dbReference>
<dbReference type="Pfam" id="PF01817">
    <property type="entry name" value="CM_2"/>
    <property type="match status" value="1"/>
</dbReference>
<dbReference type="OrthoDB" id="2843337at2759"/>
<feature type="non-terminal residue" evidence="3">
    <location>
        <position position="105"/>
    </location>
</feature>
<evidence type="ECO:0000259" key="2">
    <source>
        <dbReference type="PROSITE" id="PS51168"/>
    </source>
</evidence>
<evidence type="ECO:0000256" key="1">
    <source>
        <dbReference type="ARBA" id="ARBA00023235"/>
    </source>
</evidence>
<dbReference type="GO" id="GO:0009697">
    <property type="term" value="P:salicylic acid biosynthetic process"/>
    <property type="evidence" value="ECO:0007669"/>
    <property type="project" value="TreeGrafter"/>
</dbReference>
<sequence length="105" mass="11793">LDANTVSSMLEVRAAIDALDVQIVTLLGTRLRFIEAASRIKPVKEAVRDEPRKRDVLDKAMATAEKVNFPPKLMEDIYEVLVEGCINYEGVKFDEREAAKENGEQ</sequence>
<dbReference type="AlphaFoldDB" id="A0A3N4HVI9"/>
<dbReference type="InterPro" id="IPR002701">
    <property type="entry name" value="CM_II_prokaryot"/>
</dbReference>
<dbReference type="InterPro" id="IPR036979">
    <property type="entry name" value="CM_dom_sf"/>
</dbReference>
<protein>
    <submittedName>
        <fullName evidence="3">Putative chorismate mutase</fullName>
    </submittedName>
</protein>
<gene>
    <name evidence="3" type="ORF">BJ508DRAFT_193710</name>
</gene>
<reference evidence="3 4" key="1">
    <citation type="journal article" date="2018" name="Nat. Ecol. Evol.">
        <title>Pezizomycetes genomes reveal the molecular basis of ectomycorrhizal truffle lifestyle.</title>
        <authorList>
            <person name="Murat C."/>
            <person name="Payen T."/>
            <person name="Noel B."/>
            <person name="Kuo A."/>
            <person name="Morin E."/>
            <person name="Chen J."/>
            <person name="Kohler A."/>
            <person name="Krizsan K."/>
            <person name="Balestrini R."/>
            <person name="Da Silva C."/>
            <person name="Montanini B."/>
            <person name="Hainaut M."/>
            <person name="Levati E."/>
            <person name="Barry K.W."/>
            <person name="Belfiori B."/>
            <person name="Cichocki N."/>
            <person name="Clum A."/>
            <person name="Dockter R.B."/>
            <person name="Fauchery L."/>
            <person name="Guy J."/>
            <person name="Iotti M."/>
            <person name="Le Tacon F."/>
            <person name="Lindquist E.A."/>
            <person name="Lipzen A."/>
            <person name="Malagnac F."/>
            <person name="Mello A."/>
            <person name="Molinier V."/>
            <person name="Miyauchi S."/>
            <person name="Poulain J."/>
            <person name="Riccioni C."/>
            <person name="Rubini A."/>
            <person name="Sitrit Y."/>
            <person name="Splivallo R."/>
            <person name="Traeger S."/>
            <person name="Wang M."/>
            <person name="Zifcakova L."/>
            <person name="Wipf D."/>
            <person name="Zambonelli A."/>
            <person name="Paolocci F."/>
            <person name="Nowrousian M."/>
            <person name="Ottonello S."/>
            <person name="Baldrian P."/>
            <person name="Spatafora J.W."/>
            <person name="Henrissat B."/>
            <person name="Nagy L.G."/>
            <person name="Aury J.M."/>
            <person name="Wincker P."/>
            <person name="Grigoriev I.V."/>
            <person name="Bonfante P."/>
            <person name="Martin F.M."/>
        </authorList>
    </citation>
    <scope>NUCLEOTIDE SEQUENCE [LARGE SCALE GENOMIC DNA]</scope>
    <source>
        <strain evidence="3 4">RN42</strain>
    </source>
</reference>
<evidence type="ECO:0000313" key="3">
    <source>
        <dbReference type="EMBL" id="RPA77096.1"/>
    </source>
</evidence>
<name>A0A3N4HVI9_ASCIM</name>
<dbReference type="InterPro" id="IPR051331">
    <property type="entry name" value="Chorismate_mutase-related"/>
</dbReference>
<dbReference type="SUPFAM" id="SSF48600">
    <property type="entry name" value="Chorismate mutase II"/>
    <property type="match status" value="1"/>
</dbReference>
<evidence type="ECO:0000313" key="4">
    <source>
        <dbReference type="Proteomes" id="UP000275078"/>
    </source>
</evidence>
<feature type="domain" description="Chorismate mutase" evidence="2">
    <location>
        <begin position="3"/>
        <end position="93"/>
    </location>
</feature>
<keyword evidence="1" id="KW-0413">Isomerase</keyword>
<dbReference type="EMBL" id="ML119732">
    <property type="protein sequence ID" value="RPA77096.1"/>
    <property type="molecule type" value="Genomic_DNA"/>
</dbReference>
<dbReference type="PROSITE" id="PS51168">
    <property type="entry name" value="CHORISMATE_MUT_2"/>
    <property type="match status" value="1"/>
</dbReference>
<organism evidence="3 4">
    <name type="scientific">Ascobolus immersus RN42</name>
    <dbReference type="NCBI Taxonomy" id="1160509"/>
    <lineage>
        <taxon>Eukaryota</taxon>
        <taxon>Fungi</taxon>
        <taxon>Dikarya</taxon>
        <taxon>Ascomycota</taxon>
        <taxon>Pezizomycotina</taxon>
        <taxon>Pezizomycetes</taxon>
        <taxon>Pezizales</taxon>
        <taxon>Ascobolaceae</taxon>
        <taxon>Ascobolus</taxon>
    </lineage>
</organism>
<accession>A0A3N4HVI9</accession>
<proteinExistence type="predicted"/>
<dbReference type="SMART" id="SM00830">
    <property type="entry name" value="CM_2"/>
    <property type="match status" value="1"/>
</dbReference>
<keyword evidence="4" id="KW-1185">Reference proteome</keyword>
<feature type="non-terminal residue" evidence="3">
    <location>
        <position position="1"/>
    </location>
</feature>
<dbReference type="InterPro" id="IPR036263">
    <property type="entry name" value="Chorismate_II_sf"/>
</dbReference>
<dbReference type="Proteomes" id="UP000275078">
    <property type="component" value="Unassembled WGS sequence"/>
</dbReference>
<dbReference type="Gene3D" id="1.20.59.10">
    <property type="entry name" value="Chorismate mutase"/>
    <property type="match status" value="1"/>
</dbReference>
<dbReference type="PANTHER" id="PTHR38041">
    <property type="entry name" value="CHORISMATE MUTASE"/>
    <property type="match status" value="1"/>
</dbReference>